<dbReference type="GO" id="GO:0006166">
    <property type="term" value="P:purine ribonucleoside salvage"/>
    <property type="evidence" value="ECO:0007669"/>
    <property type="project" value="TreeGrafter"/>
</dbReference>
<dbReference type="PANTHER" id="PTHR45745">
    <property type="entry name" value="PHOSPHOMANNOMUTASE 45A"/>
    <property type="match status" value="1"/>
</dbReference>
<evidence type="ECO:0000256" key="3">
    <source>
        <dbReference type="ARBA" id="ARBA00010231"/>
    </source>
</evidence>
<dbReference type="PROSITE" id="PS00710">
    <property type="entry name" value="PGM_PMM"/>
    <property type="match status" value="1"/>
</dbReference>
<reference evidence="15" key="2">
    <citation type="submission" date="2025-08" db="UniProtKB">
        <authorList>
            <consortium name="RefSeq"/>
        </authorList>
    </citation>
    <scope>IDENTIFICATION</scope>
</reference>
<dbReference type="Gene3D" id="3.40.120.10">
    <property type="entry name" value="Alpha-D-Glucose-1,6-Bisphosphate, subunit A, domain 3"/>
    <property type="match status" value="3"/>
</dbReference>
<name>A0A1S3JHS0_LINAN</name>
<evidence type="ECO:0000256" key="2">
    <source>
        <dbReference type="ARBA" id="ARBA00004496"/>
    </source>
</evidence>
<dbReference type="InterPro" id="IPR005844">
    <property type="entry name" value="A-D-PHexomutase_a/b/a-I"/>
</dbReference>
<dbReference type="PANTHER" id="PTHR45745:SF1">
    <property type="entry name" value="PHOSPHOGLUCOMUTASE 2B-RELATED"/>
    <property type="match status" value="1"/>
</dbReference>
<dbReference type="InterPro" id="IPR005846">
    <property type="entry name" value="A-D-PHexomutase_a/b/a-III"/>
</dbReference>
<organism evidence="14 15">
    <name type="scientific">Lingula anatina</name>
    <name type="common">Brachiopod</name>
    <name type="synonym">Lingula unguis</name>
    <dbReference type="NCBI Taxonomy" id="7574"/>
    <lineage>
        <taxon>Eukaryota</taxon>
        <taxon>Metazoa</taxon>
        <taxon>Spiralia</taxon>
        <taxon>Lophotrochozoa</taxon>
        <taxon>Brachiopoda</taxon>
        <taxon>Linguliformea</taxon>
        <taxon>Lingulata</taxon>
        <taxon>Lingulida</taxon>
        <taxon>Linguloidea</taxon>
        <taxon>Lingulidae</taxon>
        <taxon>Lingula</taxon>
    </lineage>
</organism>
<evidence type="ECO:0000256" key="1">
    <source>
        <dbReference type="ARBA" id="ARBA00001946"/>
    </source>
</evidence>
<feature type="domain" description="Alpha-D-phosphohexomutase alpha/beta/alpha" evidence="12">
    <location>
        <begin position="217"/>
        <end position="322"/>
    </location>
</feature>
<dbReference type="InterPro" id="IPR005845">
    <property type="entry name" value="A-D-PHexomutase_a/b/a-II"/>
</dbReference>
<comment type="cofactor">
    <cofactor evidence="1">
        <name>Mg(2+)</name>
        <dbReference type="ChEBI" id="CHEBI:18420"/>
    </cofactor>
</comment>
<evidence type="ECO:0000313" key="14">
    <source>
        <dbReference type="Proteomes" id="UP000085678"/>
    </source>
</evidence>
<evidence type="ECO:0000256" key="5">
    <source>
        <dbReference type="ARBA" id="ARBA00022526"/>
    </source>
</evidence>
<dbReference type="RefSeq" id="XP_013409913.1">
    <property type="nucleotide sequence ID" value="XM_013554459.1"/>
</dbReference>
<evidence type="ECO:0000256" key="8">
    <source>
        <dbReference type="ARBA" id="ARBA00022842"/>
    </source>
</evidence>
<gene>
    <name evidence="15" type="primary">LOC106173349</name>
</gene>
<protein>
    <submittedName>
        <fullName evidence="15">Phosphoglucomutase-2</fullName>
    </submittedName>
</protein>
<feature type="domain" description="Alpha-D-phosphohexomutase alpha/beta/alpha" evidence="11">
    <location>
        <begin position="50"/>
        <end position="190"/>
    </location>
</feature>
<reference evidence="15" key="1">
    <citation type="journal article" date="2015" name="Nat. Commun.">
        <title>The Lingula genome provides insights into brachiopod evolution and the origin of phosphate biomineralization.</title>
        <authorList>
            <person name="Luo Y.J."/>
            <person name="Takeuchi T."/>
            <person name="Koyanagi R."/>
            <person name="Yamada L."/>
            <person name="Kanda M."/>
            <person name="Khalturina M."/>
            <person name="Fujie M."/>
            <person name="Yamasaki S.I."/>
            <person name="Endo K."/>
            <person name="Satoh N."/>
        </authorList>
    </citation>
    <scope>NUCLEOTIDE SEQUENCE</scope>
</reference>
<comment type="subcellular location">
    <subcellularLocation>
        <location evidence="2">Cytoplasm</location>
    </subcellularLocation>
</comment>
<dbReference type="FunCoup" id="A0A1S3JHS0">
    <property type="interactions" value="681"/>
</dbReference>
<keyword evidence="14" id="KW-1185">Reference proteome</keyword>
<dbReference type="AlphaFoldDB" id="A0A1S3JHS0"/>
<evidence type="ECO:0000259" key="13">
    <source>
        <dbReference type="Pfam" id="PF02880"/>
    </source>
</evidence>
<dbReference type="STRING" id="7574.A0A1S3JHS0"/>
<dbReference type="Proteomes" id="UP000085678">
    <property type="component" value="Unplaced"/>
</dbReference>
<dbReference type="FunFam" id="3.40.120.10:FF:000017">
    <property type="entry name" value="glucose 1,6-bisphosphate synthase"/>
    <property type="match status" value="1"/>
</dbReference>
<dbReference type="FunFam" id="3.40.120.10:FF:000035">
    <property type="entry name" value="Pgm3p"/>
    <property type="match status" value="1"/>
</dbReference>
<accession>A0A1S3JHS0</accession>
<evidence type="ECO:0000256" key="4">
    <source>
        <dbReference type="ARBA" id="ARBA00022490"/>
    </source>
</evidence>
<dbReference type="InterPro" id="IPR016066">
    <property type="entry name" value="A-D-PHexomutase_CS"/>
</dbReference>
<dbReference type="SUPFAM" id="SSF53738">
    <property type="entry name" value="Phosphoglucomutase, first 3 domains"/>
    <property type="match status" value="3"/>
</dbReference>
<dbReference type="Pfam" id="PF02879">
    <property type="entry name" value="PGM_PMM_II"/>
    <property type="match status" value="1"/>
</dbReference>
<comment type="similarity">
    <text evidence="3">Belongs to the phosphohexose mutase family.</text>
</comment>
<dbReference type="GeneID" id="106173349"/>
<keyword evidence="7" id="KW-0479">Metal-binding</keyword>
<dbReference type="GO" id="GO:0000287">
    <property type="term" value="F:magnesium ion binding"/>
    <property type="evidence" value="ECO:0007669"/>
    <property type="project" value="InterPro"/>
</dbReference>
<evidence type="ECO:0000259" key="12">
    <source>
        <dbReference type="Pfam" id="PF02879"/>
    </source>
</evidence>
<evidence type="ECO:0000259" key="11">
    <source>
        <dbReference type="Pfam" id="PF02878"/>
    </source>
</evidence>
<dbReference type="Pfam" id="PF02880">
    <property type="entry name" value="PGM_PMM_III"/>
    <property type="match status" value="1"/>
</dbReference>
<dbReference type="OrthoDB" id="8300170at2759"/>
<dbReference type="GO" id="GO:0008973">
    <property type="term" value="F:phosphopentomutase activity"/>
    <property type="evidence" value="ECO:0007669"/>
    <property type="project" value="TreeGrafter"/>
</dbReference>
<keyword evidence="6" id="KW-0597">Phosphoprotein</keyword>
<keyword evidence="5" id="KW-0313">Glucose metabolism</keyword>
<dbReference type="InterPro" id="IPR016055">
    <property type="entry name" value="A-D-PHexomutase_a/b/a-I/II/III"/>
</dbReference>
<dbReference type="InterPro" id="IPR036900">
    <property type="entry name" value="A-D-PHexomutase_C_sf"/>
</dbReference>
<keyword evidence="9" id="KW-0413">Isomerase</keyword>
<keyword evidence="4" id="KW-0963">Cytoplasm</keyword>
<keyword evidence="10" id="KW-0119">Carbohydrate metabolism</keyword>
<evidence type="ECO:0000313" key="15">
    <source>
        <dbReference type="RefSeq" id="XP_013409913.1"/>
    </source>
</evidence>
<dbReference type="Pfam" id="PF02878">
    <property type="entry name" value="PGM_PMM_I"/>
    <property type="match status" value="1"/>
</dbReference>
<sequence>MSFSTGDSVLDSTLTDWLRWDQNPESKSFIQKLVESNNVDELRNRLLKRMEFGTAGLRAKMGAGNSMMNDLTIIQTSQGLAMYLVSSSPHVIQKGVMIGFDARHNSQRFAQLAAIAFLQKNIPVYLFSQICPTPFVPYATVKLGCVCGIMVTASHNPKEDNGYKVYWENGAQIISPHDKGISKSITENQEPWPEAWKTDSLDSNPLLKQPFEEIKSSYFQELQKICFFKELNPSSPLKFTYTAMHGVGYQFAVSAFEAFHFKPFTPVLEQIVPDPEFPTVKFPNPEEGKSALDYAMKTADENHSMVILANDPDADRLAVAEKQPSGEWHVFTGNELGALFGWWLWFTFKKANPTETGADVYMFASTVSSKILHSMSKKEGFNYEETLTGFKWMGNRSHTVIQEKKRVVFAFEEAIGFMCGSMVLDKDGVSAVAVCAEMATYLYHNNLTIMKQLDKIYEMYGYHVSNNSYFICHHPPTIKSLFDNLRNYEGSGKYPSSCGPYEIKHVRDLTAGYDSSQPDGKPILPTSKSSQMITFSFVNGCVLTMRTSGTEPKIKYYSEYVAEPDSGKSKKEIEDELADIVQHFIDRFLQPEKYNLIARTS</sequence>
<dbReference type="GO" id="GO:0005737">
    <property type="term" value="C:cytoplasm"/>
    <property type="evidence" value="ECO:0007669"/>
    <property type="project" value="UniProtKB-SubCell"/>
</dbReference>
<dbReference type="GO" id="GO:0005634">
    <property type="term" value="C:nucleus"/>
    <property type="evidence" value="ECO:0007669"/>
    <property type="project" value="TreeGrafter"/>
</dbReference>
<evidence type="ECO:0000256" key="9">
    <source>
        <dbReference type="ARBA" id="ARBA00023235"/>
    </source>
</evidence>
<feature type="domain" description="Alpha-D-phosphohexomutase alpha/beta/alpha" evidence="13">
    <location>
        <begin position="359"/>
        <end position="444"/>
    </location>
</feature>
<dbReference type="CDD" id="cd05799">
    <property type="entry name" value="PGM2"/>
    <property type="match status" value="1"/>
</dbReference>
<evidence type="ECO:0000256" key="10">
    <source>
        <dbReference type="ARBA" id="ARBA00023277"/>
    </source>
</evidence>
<evidence type="ECO:0000256" key="6">
    <source>
        <dbReference type="ARBA" id="ARBA00022553"/>
    </source>
</evidence>
<dbReference type="GO" id="GO:0006006">
    <property type="term" value="P:glucose metabolic process"/>
    <property type="evidence" value="ECO:0007669"/>
    <property type="project" value="UniProtKB-KW"/>
</dbReference>
<keyword evidence="8" id="KW-0460">Magnesium</keyword>
<dbReference type="InParanoid" id="A0A1S3JHS0"/>
<evidence type="ECO:0000256" key="7">
    <source>
        <dbReference type="ARBA" id="ARBA00022723"/>
    </source>
</evidence>
<dbReference type="KEGG" id="lak:106173349"/>
<dbReference type="SUPFAM" id="SSF55957">
    <property type="entry name" value="Phosphoglucomutase, C-terminal domain"/>
    <property type="match status" value="1"/>
</dbReference>
<proteinExistence type="inferred from homology"/>